<dbReference type="EMBL" id="JAVFWL010000004">
    <property type="protein sequence ID" value="KAK6747929.1"/>
    <property type="molecule type" value="Genomic_DNA"/>
</dbReference>
<evidence type="ECO:0000259" key="1">
    <source>
        <dbReference type="PROSITE" id="PS50878"/>
    </source>
</evidence>
<sequence length="151" mass="17670">MDSTKEEYDQLADHFHDCTRKVKGSKTTKRRLPSETLELIMAVKVDGRQLHYLRIVDDIVLITSKISQAERIVTKFDKNCGCIGLQLNLQKTVFMRDGWLLEASFTLSGTNISEYTRYVYLGREINMKNDLTPKLLRRKRGLWERIRASRM</sequence>
<evidence type="ECO:0000313" key="2">
    <source>
        <dbReference type="EMBL" id="KAK6747929.1"/>
    </source>
</evidence>
<evidence type="ECO:0000313" key="3">
    <source>
        <dbReference type="Proteomes" id="UP001303046"/>
    </source>
</evidence>
<gene>
    <name evidence="2" type="primary">Necator_chrIV.g14167</name>
    <name evidence="2" type="ORF">RB195_000873</name>
</gene>
<name>A0ABR1DBR0_NECAM</name>
<dbReference type="InterPro" id="IPR000477">
    <property type="entry name" value="RT_dom"/>
</dbReference>
<protein>
    <recommendedName>
        <fullName evidence="1">Reverse transcriptase domain-containing protein</fullName>
    </recommendedName>
</protein>
<organism evidence="2 3">
    <name type="scientific">Necator americanus</name>
    <name type="common">Human hookworm</name>
    <dbReference type="NCBI Taxonomy" id="51031"/>
    <lineage>
        <taxon>Eukaryota</taxon>
        <taxon>Metazoa</taxon>
        <taxon>Ecdysozoa</taxon>
        <taxon>Nematoda</taxon>
        <taxon>Chromadorea</taxon>
        <taxon>Rhabditida</taxon>
        <taxon>Rhabditina</taxon>
        <taxon>Rhabditomorpha</taxon>
        <taxon>Strongyloidea</taxon>
        <taxon>Ancylostomatidae</taxon>
        <taxon>Bunostominae</taxon>
        <taxon>Necator</taxon>
    </lineage>
</organism>
<feature type="domain" description="Reverse transcriptase" evidence="1">
    <location>
        <begin position="1"/>
        <end position="112"/>
    </location>
</feature>
<accession>A0ABR1DBR0</accession>
<dbReference type="Proteomes" id="UP001303046">
    <property type="component" value="Unassembled WGS sequence"/>
</dbReference>
<reference evidence="2 3" key="1">
    <citation type="submission" date="2023-08" db="EMBL/GenBank/DDBJ databases">
        <title>A Necator americanus chromosomal reference genome.</title>
        <authorList>
            <person name="Ilik V."/>
            <person name="Petrzelkova K.J."/>
            <person name="Pardy F."/>
            <person name="Fuh T."/>
            <person name="Niatou-Singa F.S."/>
            <person name="Gouil Q."/>
            <person name="Baker L."/>
            <person name="Ritchie M.E."/>
            <person name="Jex A.R."/>
            <person name="Gazzola D."/>
            <person name="Li H."/>
            <person name="Toshio Fujiwara R."/>
            <person name="Zhan B."/>
            <person name="Aroian R.V."/>
            <person name="Pafco B."/>
            <person name="Schwarz E.M."/>
        </authorList>
    </citation>
    <scope>NUCLEOTIDE SEQUENCE [LARGE SCALE GENOMIC DNA]</scope>
    <source>
        <strain evidence="2 3">Aroian</strain>
        <tissue evidence="2">Whole animal</tissue>
    </source>
</reference>
<comment type="caution">
    <text evidence="2">The sequence shown here is derived from an EMBL/GenBank/DDBJ whole genome shotgun (WGS) entry which is preliminary data.</text>
</comment>
<proteinExistence type="predicted"/>
<keyword evidence="3" id="KW-1185">Reference proteome</keyword>
<dbReference type="PROSITE" id="PS50878">
    <property type="entry name" value="RT_POL"/>
    <property type="match status" value="1"/>
</dbReference>